<proteinExistence type="predicted"/>
<keyword evidence="1" id="KW-0472">Membrane</keyword>
<evidence type="ECO:0000313" key="2">
    <source>
        <dbReference type="EMBL" id="HIS74760.1"/>
    </source>
</evidence>
<keyword evidence="1" id="KW-0812">Transmembrane</keyword>
<accession>A0A9D1FK99</accession>
<name>A0A9D1FK99_9BACT</name>
<evidence type="ECO:0008006" key="4">
    <source>
        <dbReference type="Google" id="ProtNLM"/>
    </source>
</evidence>
<dbReference type="AlphaFoldDB" id="A0A9D1FK99"/>
<reference evidence="2" key="2">
    <citation type="journal article" date="2021" name="PeerJ">
        <title>Extensive microbial diversity within the chicken gut microbiome revealed by metagenomics and culture.</title>
        <authorList>
            <person name="Gilroy R."/>
            <person name="Ravi A."/>
            <person name="Getino M."/>
            <person name="Pursley I."/>
            <person name="Horton D.L."/>
            <person name="Alikhan N.F."/>
            <person name="Baker D."/>
            <person name="Gharbi K."/>
            <person name="Hall N."/>
            <person name="Watson M."/>
            <person name="Adriaenssens E.M."/>
            <person name="Foster-Nyarko E."/>
            <person name="Jarju S."/>
            <person name="Secka A."/>
            <person name="Antonio M."/>
            <person name="Oren A."/>
            <person name="Chaudhuri R.R."/>
            <person name="La Ragione R."/>
            <person name="Hildebrand F."/>
            <person name="Pallen M.J."/>
        </authorList>
    </citation>
    <scope>NUCLEOTIDE SEQUENCE</scope>
    <source>
        <strain evidence="2">CHK152-2871</strain>
    </source>
</reference>
<evidence type="ECO:0000313" key="3">
    <source>
        <dbReference type="Proteomes" id="UP000886865"/>
    </source>
</evidence>
<gene>
    <name evidence="2" type="ORF">IAA86_07050</name>
</gene>
<keyword evidence="1" id="KW-1133">Transmembrane helix</keyword>
<dbReference type="Proteomes" id="UP000886865">
    <property type="component" value="Unassembled WGS sequence"/>
</dbReference>
<comment type="caution">
    <text evidence="2">The sequence shown here is derived from an EMBL/GenBank/DDBJ whole genome shotgun (WGS) entry which is preliminary data.</text>
</comment>
<organism evidence="2 3">
    <name type="scientific">Candidatus Galligastranaerophilus intestinavium</name>
    <dbReference type="NCBI Taxonomy" id="2840836"/>
    <lineage>
        <taxon>Bacteria</taxon>
        <taxon>Candidatus Galligastranaerophilus</taxon>
    </lineage>
</organism>
<reference evidence="2" key="1">
    <citation type="submission" date="2020-10" db="EMBL/GenBank/DDBJ databases">
        <authorList>
            <person name="Gilroy R."/>
        </authorList>
    </citation>
    <scope>NUCLEOTIDE SEQUENCE</scope>
    <source>
        <strain evidence="2">CHK152-2871</strain>
    </source>
</reference>
<protein>
    <recommendedName>
        <fullName evidence="4">Transmembrane protein</fullName>
    </recommendedName>
</protein>
<evidence type="ECO:0000256" key="1">
    <source>
        <dbReference type="SAM" id="Phobius"/>
    </source>
</evidence>
<dbReference type="EMBL" id="DVJQ01000059">
    <property type="protein sequence ID" value="HIS74760.1"/>
    <property type="molecule type" value="Genomic_DNA"/>
</dbReference>
<feature type="transmembrane region" description="Helical" evidence="1">
    <location>
        <begin position="286"/>
        <end position="307"/>
    </location>
</feature>
<sequence>MTIQPQMFNYNTQSVYKPFLNNNTYQNNVISQAQTQTPQVKTSVKKNGDILKDIIPIPIGGVFGGVGGKLFQLQKEKSIKKQCDELWNNILNFSETPRIKNFYNDSSIARSYTKLYVQADIISLASAGRFELPNCVLFEGKDELMRKKTMDFFRALSGANYTQIDIYQDDLLDTLGVLEKNYAKTKKWNLLYVKNMDDFINRNVVDGSVVESMKAIMCCCAQDFKTTLLFETKNSELLDEIALEPNRITGWYCTDKMKHLDEYISTVSKYLRLENLEYALKKKKTYIKGAGFGAAIGLVVVLTHFFMKLKGGKDENK</sequence>